<dbReference type="PANTHER" id="PTHR43628:SF1">
    <property type="entry name" value="CHITIN SYNTHASE REGULATORY FACTOR 2-RELATED"/>
    <property type="match status" value="1"/>
</dbReference>
<dbReference type="Proteomes" id="UP000605848">
    <property type="component" value="Unassembled WGS sequence"/>
</dbReference>
<dbReference type="EMBL" id="JAEQMY010000008">
    <property type="protein sequence ID" value="MBL0403834.1"/>
    <property type="molecule type" value="Genomic_DNA"/>
</dbReference>
<evidence type="ECO:0000313" key="3">
    <source>
        <dbReference type="EMBL" id="MBL0403834.1"/>
    </source>
</evidence>
<dbReference type="PANTHER" id="PTHR43628">
    <property type="entry name" value="ACTIVATOR OF C KINASE PROTEIN 1-RELATED"/>
    <property type="match status" value="1"/>
</dbReference>
<dbReference type="InterPro" id="IPR011990">
    <property type="entry name" value="TPR-like_helical_dom_sf"/>
</dbReference>
<gene>
    <name evidence="3" type="ORF">JKG68_07655</name>
</gene>
<keyword evidence="4" id="KW-1185">Reference proteome</keyword>
<organism evidence="3 4">
    <name type="scientific">Microvirga aerilata</name>
    <dbReference type="NCBI Taxonomy" id="670292"/>
    <lineage>
        <taxon>Bacteria</taxon>
        <taxon>Pseudomonadati</taxon>
        <taxon>Pseudomonadota</taxon>
        <taxon>Alphaproteobacteria</taxon>
        <taxon>Hyphomicrobiales</taxon>
        <taxon>Methylobacteriaceae</taxon>
        <taxon>Microvirga</taxon>
    </lineage>
</organism>
<dbReference type="InterPro" id="IPR052945">
    <property type="entry name" value="Mitotic_Regulator"/>
</dbReference>
<evidence type="ECO:0000256" key="1">
    <source>
        <dbReference type="SAM" id="MobiDB-lite"/>
    </source>
</evidence>
<dbReference type="InterPro" id="IPR006597">
    <property type="entry name" value="Sel1-like"/>
</dbReference>
<dbReference type="SMART" id="SM00671">
    <property type="entry name" value="SEL1"/>
    <property type="match status" value="2"/>
</dbReference>
<dbReference type="Gene3D" id="1.25.40.10">
    <property type="entry name" value="Tetratricopeptide repeat domain"/>
    <property type="match status" value="1"/>
</dbReference>
<name>A0A936ZBW1_9HYPH</name>
<dbReference type="RefSeq" id="WP_202057651.1">
    <property type="nucleotide sequence ID" value="NZ_JAEQMY010000008.1"/>
</dbReference>
<evidence type="ECO:0000256" key="2">
    <source>
        <dbReference type="SAM" id="Phobius"/>
    </source>
</evidence>
<accession>A0A936ZBW1</accession>
<feature type="transmembrane region" description="Helical" evidence="2">
    <location>
        <begin position="6"/>
        <end position="29"/>
    </location>
</feature>
<feature type="region of interest" description="Disordered" evidence="1">
    <location>
        <begin position="398"/>
        <end position="436"/>
    </location>
</feature>
<feature type="region of interest" description="Disordered" evidence="1">
    <location>
        <begin position="220"/>
        <end position="294"/>
    </location>
</feature>
<feature type="transmembrane region" description="Helical" evidence="2">
    <location>
        <begin position="50"/>
        <end position="68"/>
    </location>
</feature>
<comment type="caution">
    <text evidence="3">The sequence shown here is derived from an EMBL/GenBank/DDBJ whole genome shotgun (WGS) entry which is preliminary data.</text>
</comment>
<keyword evidence="2" id="KW-0472">Membrane</keyword>
<proteinExistence type="predicted"/>
<protein>
    <submittedName>
        <fullName evidence="3">Sel1 repeat family protein</fullName>
    </submittedName>
</protein>
<sequence>MDVGHGMLLAAVLAYLLIGLLAVFIGPAARSIRHEGRMMRRDQSIPGWKIAVFQTVLALGTILLWPILVPSAARSRNIYSTPQSQDRVRGLEELVNMMSALNPDAVDADELPNARGAFGLSEHNPIPTRSIVESRNFLERLRTSDGTKVLYERIGSFSSEATNLPVDGYRITRPDGSSHVTLYFSPYQKRTSAKVPHGFGLIDSRTGQITFAGDTRTAPKQCGFATKDFPDASEPSPDGDDSLVISPKTKASEELPASHREDDSPRNAPSPGIGTSRDGPKEAATVKPREANPFPHDIADLRAAAQSGDPESQYALGLRFIYGHGVERSRVLGERWLSQAGQSGHVEAQFSLGVLHWDGLLLDHGAQQARLWLELAAKQGHTKALNMLPIVQARCQSRPTEVSEAAPQEKTTESNPAKASDAAPQERAARSNITKTRIRSIRWPAQDGLPPVGGRRPRTAHFEFSVDAAITDSENHRLFRRGVAKGKRCLKAAEQALMMRLVSFPDLTASDERVRMVARAIASRRGYTLVGEAIGMEDLIDGSDPLFDERRAAFISGVFAGIDGTEDE</sequence>
<keyword evidence="2" id="KW-0812">Transmembrane</keyword>
<dbReference type="SUPFAM" id="SSF81901">
    <property type="entry name" value="HCP-like"/>
    <property type="match status" value="1"/>
</dbReference>
<keyword evidence="2" id="KW-1133">Transmembrane helix</keyword>
<dbReference type="Pfam" id="PF08238">
    <property type="entry name" value="Sel1"/>
    <property type="match status" value="2"/>
</dbReference>
<reference evidence="3" key="1">
    <citation type="submission" date="2021-01" db="EMBL/GenBank/DDBJ databases">
        <title>Microvirga sp.</title>
        <authorList>
            <person name="Kim M.K."/>
        </authorList>
    </citation>
    <scope>NUCLEOTIDE SEQUENCE</scope>
    <source>
        <strain evidence="3">5420S-16</strain>
    </source>
</reference>
<dbReference type="AlphaFoldDB" id="A0A936ZBW1"/>
<evidence type="ECO:0000313" key="4">
    <source>
        <dbReference type="Proteomes" id="UP000605848"/>
    </source>
</evidence>
<feature type="compositionally biased region" description="Basic and acidic residues" evidence="1">
    <location>
        <begin position="250"/>
        <end position="265"/>
    </location>
</feature>